<proteinExistence type="predicted"/>
<gene>
    <name evidence="1" type="ORF">PCOR1329_LOCUS23922</name>
</gene>
<feature type="non-terminal residue" evidence="1">
    <location>
        <position position="1"/>
    </location>
</feature>
<comment type="caution">
    <text evidence="1">The sequence shown here is derived from an EMBL/GenBank/DDBJ whole genome shotgun (WGS) entry which is preliminary data.</text>
</comment>
<accession>A0ABN9RVC3</accession>
<dbReference type="Proteomes" id="UP001189429">
    <property type="component" value="Unassembled WGS sequence"/>
</dbReference>
<reference evidence="1" key="1">
    <citation type="submission" date="2023-10" db="EMBL/GenBank/DDBJ databases">
        <authorList>
            <person name="Chen Y."/>
            <person name="Shah S."/>
            <person name="Dougan E. K."/>
            <person name="Thang M."/>
            <person name="Chan C."/>
        </authorList>
    </citation>
    <scope>NUCLEOTIDE SEQUENCE [LARGE SCALE GENOMIC DNA]</scope>
</reference>
<evidence type="ECO:0000313" key="1">
    <source>
        <dbReference type="EMBL" id="CAK0823073.1"/>
    </source>
</evidence>
<keyword evidence="2" id="KW-1185">Reference proteome</keyword>
<name>A0ABN9RVC3_9DINO</name>
<dbReference type="EMBL" id="CAUYUJ010008165">
    <property type="protein sequence ID" value="CAK0823073.1"/>
    <property type="molecule type" value="Genomic_DNA"/>
</dbReference>
<organism evidence="1 2">
    <name type="scientific">Prorocentrum cordatum</name>
    <dbReference type="NCBI Taxonomy" id="2364126"/>
    <lineage>
        <taxon>Eukaryota</taxon>
        <taxon>Sar</taxon>
        <taxon>Alveolata</taxon>
        <taxon>Dinophyceae</taxon>
        <taxon>Prorocentrales</taxon>
        <taxon>Prorocentraceae</taxon>
        <taxon>Prorocentrum</taxon>
    </lineage>
</organism>
<sequence length="233" mass="24310">RAGEREAADAPDGDTSVDDDENLIRRLQGFCHRWSCSLPAWGELVNLIGEEPSQALKRLPAGIYGATTLLCMAQLRDMAAKGQPGADEPLLPPHGHLLPTKGAFWAAWLLPPAEDPPGRTPPPAGGAAGAFEEHGASAEVELLAALAPACRGPAEGVRRCACAACGAAGPAGAYEFVSRRDCEWVFRATVLPEEQEPRADAATPAVGAEGDGPRHILVAPPHFVCQLPGEPPA</sequence>
<feature type="non-terminal residue" evidence="1">
    <location>
        <position position="233"/>
    </location>
</feature>
<evidence type="ECO:0000313" key="2">
    <source>
        <dbReference type="Proteomes" id="UP001189429"/>
    </source>
</evidence>
<protein>
    <submittedName>
        <fullName evidence="1">Uncharacterized protein</fullName>
    </submittedName>
</protein>